<dbReference type="Proteomes" id="UP001153709">
    <property type="component" value="Chromosome 1"/>
</dbReference>
<dbReference type="OrthoDB" id="6762806at2759"/>
<protein>
    <submittedName>
        <fullName evidence="1">Uncharacterized protein</fullName>
    </submittedName>
</protein>
<proteinExistence type="predicted"/>
<sequence length="74" mass="8392">MSLASKLNRIREESPNTMYENLNTCIQAAANEPLGVKVFSVKYKNKTTWWNKDLGKIVDEKKAAYGKLLSTQNV</sequence>
<gene>
    <name evidence="1" type="ORF">DIABBA_LOCUS1981</name>
</gene>
<keyword evidence="2" id="KW-1185">Reference proteome</keyword>
<name>A0A9N9SRK4_DIABA</name>
<dbReference type="AlphaFoldDB" id="A0A9N9SRK4"/>
<evidence type="ECO:0000313" key="1">
    <source>
        <dbReference type="EMBL" id="CAG9828032.1"/>
    </source>
</evidence>
<reference evidence="1" key="1">
    <citation type="submission" date="2022-01" db="EMBL/GenBank/DDBJ databases">
        <authorList>
            <person name="King R."/>
        </authorList>
    </citation>
    <scope>NUCLEOTIDE SEQUENCE</scope>
</reference>
<organism evidence="1 2">
    <name type="scientific">Diabrotica balteata</name>
    <name type="common">Banded cucumber beetle</name>
    <dbReference type="NCBI Taxonomy" id="107213"/>
    <lineage>
        <taxon>Eukaryota</taxon>
        <taxon>Metazoa</taxon>
        <taxon>Ecdysozoa</taxon>
        <taxon>Arthropoda</taxon>
        <taxon>Hexapoda</taxon>
        <taxon>Insecta</taxon>
        <taxon>Pterygota</taxon>
        <taxon>Neoptera</taxon>
        <taxon>Endopterygota</taxon>
        <taxon>Coleoptera</taxon>
        <taxon>Polyphaga</taxon>
        <taxon>Cucujiformia</taxon>
        <taxon>Chrysomeloidea</taxon>
        <taxon>Chrysomelidae</taxon>
        <taxon>Galerucinae</taxon>
        <taxon>Diabroticina</taxon>
        <taxon>Diabroticites</taxon>
        <taxon>Diabrotica</taxon>
    </lineage>
</organism>
<accession>A0A9N9SRK4</accession>
<dbReference type="EMBL" id="OU898276">
    <property type="protein sequence ID" value="CAG9828032.1"/>
    <property type="molecule type" value="Genomic_DNA"/>
</dbReference>
<evidence type="ECO:0000313" key="2">
    <source>
        <dbReference type="Proteomes" id="UP001153709"/>
    </source>
</evidence>